<proteinExistence type="predicted"/>
<dbReference type="AlphaFoldDB" id="G8C3V8"/>
<dbReference type="KEGG" id="mhb:MHM_04880"/>
<gene>
    <name evidence="1" type="ORF">MHM_04880</name>
</gene>
<dbReference type="OrthoDB" id="395617at2"/>
<sequence length="253" mass="29879">MTKAPKKVLLPDTFSFVQESVDEFFGKIHNEFNLSLKDAIKEFTEFHVSQCNFLGFQNETKDLSLYYHFNYAPEKDLATLEKVYFVSPEAKHILMYNYLLEVEAYLNSRSKSHGRKLSKSKSESTKLFEFEEKFKGLTFFADYNNLEIFEAKKLLLNYSYLRDKNKQLLLLKNLNKNYENNMLTEAIIKFDLTFLERSSFFCNERYSGFKKILPPNLMIDLPISFDYDLVDVPDTLRKEQLIDLNSLKMNISQ</sequence>
<dbReference type="RefSeq" id="WP_015511871.1">
    <property type="nucleotide sequence ID" value="NC_021007.1"/>
</dbReference>
<dbReference type="PATRIC" id="fig|1116213.3.peg.529"/>
<reference evidence="1" key="2">
    <citation type="submission" date="2011-11" db="EMBL/GenBank/DDBJ databases">
        <authorList>
            <person name="Barker E."/>
        </authorList>
    </citation>
    <scope>NUCLEOTIDE SEQUENCE</scope>
    <source>
        <strain evidence="1">Birmingham 1</strain>
    </source>
</reference>
<name>G8C3V8_9MOLU</name>
<dbReference type="EMBL" id="HE613254">
    <property type="protein sequence ID" value="CCE67006.1"/>
    <property type="molecule type" value="Genomic_DNA"/>
</dbReference>
<accession>G8C3V8</accession>
<reference evidence="1" key="1">
    <citation type="submission" date="2011-11" db="EMBL/GenBank/DDBJ databases">
        <title>Complete genome sequence of Candidatus Mycoplasma haemominutum.</title>
        <authorList>
            <person name="Barker E.N."/>
            <person name="Darby A.C."/>
            <person name="Helps C.R."/>
            <person name="Peters I.R."/>
            <person name="Hughes M.A."/>
            <person name="Radford A.D."/>
            <person name="Novacco M."/>
            <person name="Boretti F."/>
            <person name="Hofmann-Lehmann R."/>
            <person name="Tasker S."/>
        </authorList>
    </citation>
    <scope>NUCLEOTIDE SEQUENCE</scope>
    <source>
        <strain evidence="1">Birmingham 1</strain>
    </source>
</reference>
<dbReference type="HOGENOM" id="CLU_1160064_0_0_14"/>
<organism evidence="1">
    <name type="scientific">Candidatus Mycoplasma haematominutum 'Birmingham 1'</name>
    <dbReference type="NCBI Taxonomy" id="1116213"/>
    <lineage>
        <taxon>Bacteria</taxon>
        <taxon>Bacillati</taxon>
        <taxon>Mycoplasmatota</taxon>
        <taxon>Mollicutes</taxon>
        <taxon>Mycoplasmataceae</taxon>
        <taxon>Mycoplasma</taxon>
    </lineage>
</organism>
<evidence type="ECO:0000313" key="1">
    <source>
        <dbReference type="EMBL" id="CCE67006.1"/>
    </source>
</evidence>
<protein>
    <submittedName>
        <fullName evidence="1">Uncharacterized protein</fullName>
    </submittedName>
</protein>